<evidence type="ECO:0000259" key="11">
    <source>
        <dbReference type="Pfam" id="PF17243"/>
    </source>
</evidence>
<keyword evidence="6" id="KW-0472">Membrane</keyword>
<reference evidence="12" key="1">
    <citation type="journal article" date="2015" name="Nature">
        <title>Complex archaea that bridge the gap between prokaryotes and eukaryotes.</title>
        <authorList>
            <person name="Spang A."/>
            <person name="Saw J.H."/>
            <person name="Jorgensen S.L."/>
            <person name="Zaremba-Niedzwiedzka K."/>
            <person name="Martijn J."/>
            <person name="Lind A.E."/>
            <person name="van Eijk R."/>
            <person name="Schleper C."/>
            <person name="Guy L."/>
            <person name="Ettema T.J."/>
        </authorList>
    </citation>
    <scope>NUCLEOTIDE SEQUENCE</scope>
</reference>
<accession>A0A0F9UWX0</accession>
<gene>
    <name evidence="12" type="ORF">LCGC14_0156340</name>
</gene>
<dbReference type="Gene3D" id="3.10.20.310">
    <property type="entry name" value="membrane protein fhac"/>
    <property type="match status" value="3"/>
</dbReference>
<keyword evidence="4" id="KW-0812">Transmembrane</keyword>
<evidence type="ECO:0000256" key="6">
    <source>
        <dbReference type="ARBA" id="ARBA00023136"/>
    </source>
</evidence>
<evidence type="ECO:0000256" key="4">
    <source>
        <dbReference type="ARBA" id="ARBA00022692"/>
    </source>
</evidence>
<evidence type="ECO:0000256" key="5">
    <source>
        <dbReference type="ARBA" id="ARBA00022729"/>
    </source>
</evidence>
<name>A0A0F9UWX0_9ZZZZ</name>
<comment type="caution">
    <text evidence="12">The sequence shown here is derived from an EMBL/GenBank/DDBJ whole genome shotgun (WGS) entry which is preliminary data.</text>
</comment>
<keyword evidence="7" id="KW-0998">Cell outer membrane</keyword>
<dbReference type="PANTHER" id="PTHR12815">
    <property type="entry name" value="SORTING AND ASSEMBLY MACHINERY SAMM50 PROTEIN FAMILY MEMBER"/>
    <property type="match status" value="1"/>
</dbReference>
<dbReference type="GO" id="GO:0009306">
    <property type="term" value="P:protein secretion"/>
    <property type="evidence" value="ECO:0007669"/>
    <property type="project" value="TreeGrafter"/>
</dbReference>
<dbReference type="InterPro" id="IPR000184">
    <property type="entry name" value="Bac_surfAg_D15"/>
</dbReference>
<evidence type="ECO:0000256" key="2">
    <source>
        <dbReference type="ARBA" id="ARBA00010248"/>
    </source>
</evidence>
<comment type="similarity">
    <text evidence="2">Belongs to the TamA family.</text>
</comment>
<evidence type="ECO:0000256" key="3">
    <source>
        <dbReference type="ARBA" id="ARBA00015419"/>
    </source>
</evidence>
<dbReference type="InterPro" id="IPR039910">
    <property type="entry name" value="D15-like"/>
</dbReference>
<protein>
    <recommendedName>
        <fullName evidence="3">Translocation and assembly module subunit TamA</fullName>
    </recommendedName>
    <alternativeName>
        <fullName evidence="8">Autotransporter assembly factor TamA</fullName>
    </alternativeName>
</protein>
<proteinExistence type="inferred from homology"/>
<keyword evidence="5" id="KW-0732">Signal</keyword>
<comment type="subunit">
    <text evidence="9">Interacts with TamB to form the translocation and assembly module (TAM).</text>
</comment>
<dbReference type="EMBL" id="LAZR01000057">
    <property type="protein sequence ID" value="KKN97515.1"/>
    <property type="molecule type" value="Genomic_DNA"/>
</dbReference>
<dbReference type="GO" id="GO:0009279">
    <property type="term" value="C:cell outer membrane"/>
    <property type="evidence" value="ECO:0007669"/>
    <property type="project" value="UniProtKB-SubCell"/>
</dbReference>
<evidence type="ECO:0000256" key="8">
    <source>
        <dbReference type="ARBA" id="ARBA00033063"/>
    </source>
</evidence>
<evidence type="ECO:0000259" key="10">
    <source>
        <dbReference type="Pfam" id="PF01103"/>
    </source>
</evidence>
<feature type="domain" description="TamA POTRA" evidence="11">
    <location>
        <begin position="23"/>
        <end position="94"/>
    </location>
</feature>
<sequence>MAGPLLLICLFFLTTAVQAELVVNVDPANRRVKSNIEAFIGPVTAESRRDMWRLARHSIDQAETAAQAVGYYDVDIKPDVTGTDSEPNLVLNVTLGEPVRWRNIDIDITGAGEDARFFKLPESDKLKPGAVLSHDVYESVKSLITNQALRYGYFSGEFTEQQLLVDVDENVADIKLSYNTGERFRLGEVIFSDTPFSENLLQRMVTFETGVPYDSDLLASLNRDLLATGYFENVLVLAPAEQAADGVIPVMANLNARSPHSLGFGGGYSTDVGARVRVNWTQHWLNEHGHSRGADMELSMPRQMVSAYYQIPLTPPQTSNFRFFAGLQKEDIEDVESLNLSIGGLYTKLFANGWERGIGLRVEEERFTLGNDSGSSTLLIPSIAFNRTVSDGGLDPAKGYSLQFDVQGAKEGLISEFDFLRVTASANGLYTLWDNHRFLSRASVGTTVVDDFSQMPPSLRFFAGGDQSVRGYDFRGLSPTDETGDLIGAKHLVAGSLEYQYEFIEDWRSAVFVDHGNAINSFSDPLETSLGVGVRWVSPIGPVRLDLAKSITDPDEGFRIHFALGPEF</sequence>
<dbReference type="AlphaFoldDB" id="A0A0F9UWX0"/>
<organism evidence="12">
    <name type="scientific">marine sediment metagenome</name>
    <dbReference type="NCBI Taxonomy" id="412755"/>
    <lineage>
        <taxon>unclassified sequences</taxon>
        <taxon>metagenomes</taxon>
        <taxon>ecological metagenomes</taxon>
    </lineage>
</organism>
<comment type="subcellular location">
    <subcellularLocation>
        <location evidence="1">Cell outer membrane</location>
    </subcellularLocation>
</comment>
<dbReference type="GO" id="GO:0097347">
    <property type="term" value="C:TAM protein secretion complex"/>
    <property type="evidence" value="ECO:0007669"/>
    <property type="project" value="TreeGrafter"/>
</dbReference>
<dbReference type="Pfam" id="PF01103">
    <property type="entry name" value="Omp85"/>
    <property type="match status" value="1"/>
</dbReference>
<evidence type="ECO:0000256" key="7">
    <source>
        <dbReference type="ARBA" id="ARBA00023237"/>
    </source>
</evidence>
<evidence type="ECO:0000313" key="12">
    <source>
        <dbReference type="EMBL" id="KKN97515.1"/>
    </source>
</evidence>
<dbReference type="PANTHER" id="PTHR12815:SF47">
    <property type="entry name" value="TRANSLOCATION AND ASSEMBLY MODULE SUBUNIT TAMA"/>
    <property type="match status" value="1"/>
</dbReference>
<evidence type="ECO:0000256" key="1">
    <source>
        <dbReference type="ARBA" id="ARBA00004442"/>
    </source>
</evidence>
<dbReference type="InterPro" id="IPR035243">
    <property type="entry name" value="TamA_POTRA_Dom_1"/>
</dbReference>
<evidence type="ECO:0000256" key="9">
    <source>
        <dbReference type="ARBA" id="ARBA00093548"/>
    </source>
</evidence>
<feature type="domain" description="Bacterial surface antigen (D15)" evidence="10">
    <location>
        <begin position="368"/>
        <end position="568"/>
    </location>
</feature>
<dbReference type="Pfam" id="PF17243">
    <property type="entry name" value="POTRA_TamA_1"/>
    <property type="match status" value="1"/>
</dbReference>
<dbReference type="Gene3D" id="2.40.160.50">
    <property type="entry name" value="membrane protein fhac: a member of the omp85/tpsb transporter family"/>
    <property type="match status" value="1"/>
</dbReference>